<accession>A0AAV5WPG0</accession>
<sequence>MGNDQKCSHYYCGHIAPHPDHALFRRKDSIKFIKHIARPNPPQDHAFYDFFIMCETILDIYCHPFEHWFAIETMSEEEKESIRKHFGMFIHNFLLVPPSEWNTLGTVEAGAVWEREVLSGCLLFRIEVLPILLHFIDLGPLV</sequence>
<dbReference type="Proteomes" id="UP001432322">
    <property type="component" value="Unassembled WGS sequence"/>
</dbReference>
<evidence type="ECO:0000313" key="2">
    <source>
        <dbReference type="Proteomes" id="UP001432322"/>
    </source>
</evidence>
<feature type="non-terminal residue" evidence="1">
    <location>
        <position position="142"/>
    </location>
</feature>
<comment type="caution">
    <text evidence="1">The sequence shown here is derived from an EMBL/GenBank/DDBJ whole genome shotgun (WGS) entry which is preliminary data.</text>
</comment>
<evidence type="ECO:0000313" key="1">
    <source>
        <dbReference type="EMBL" id="GMT33907.1"/>
    </source>
</evidence>
<keyword evidence="2" id="KW-1185">Reference proteome</keyword>
<dbReference type="AlphaFoldDB" id="A0AAV5WPG0"/>
<gene>
    <name evidence="1" type="ORF">PFISCL1PPCAC_25204</name>
</gene>
<protein>
    <submittedName>
        <fullName evidence="1">Uncharacterized protein</fullName>
    </submittedName>
</protein>
<organism evidence="1 2">
    <name type="scientific">Pristionchus fissidentatus</name>
    <dbReference type="NCBI Taxonomy" id="1538716"/>
    <lineage>
        <taxon>Eukaryota</taxon>
        <taxon>Metazoa</taxon>
        <taxon>Ecdysozoa</taxon>
        <taxon>Nematoda</taxon>
        <taxon>Chromadorea</taxon>
        <taxon>Rhabditida</taxon>
        <taxon>Rhabditina</taxon>
        <taxon>Diplogasteromorpha</taxon>
        <taxon>Diplogasteroidea</taxon>
        <taxon>Neodiplogasteridae</taxon>
        <taxon>Pristionchus</taxon>
    </lineage>
</organism>
<dbReference type="EMBL" id="BTSY01000006">
    <property type="protein sequence ID" value="GMT33907.1"/>
    <property type="molecule type" value="Genomic_DNA"/>
</dbReference>
<reference evidence="1" key="1">
    <citation type="submission" date="2023-10" db="EMBL/GenBank/DDBJ databases">
        <title>Genome assembly of Pristionchus species.</title>
        <authorList>
            <person name="Yoshida K."/>
            <person name="Sommer R.J."/>
        </authorList>
    </citation>
    <scope>NUCLEOTIDE SEQUENCE</scope>
    <source>
        <strain evidence="1">RS5133</strain>
    </source>
</reference>
<proteinExistence type="predicted"/>
<name>A0AAV5WPG0_9BILA</name>